<dbReference type="GO" id="GO:0005886">
    <property type="term" value="C:plasma membrane"/>
    <property type="evidence" value="ECO:0007669"/>
    <property type="project" value="UniProtKB-SubCell"/>
</dbReference>
<evidence type="ECO:0000256" key="2">
    <source>
        <dbReference type="ARBA" id="ARBA00005417"/>
    </source>
</evidence>
<dbReference type="GO" id="GO:0015424">
    <property type="term" value="F:ABC-type amino acid transporter activity"/>
    <property type="evidence" value="ECO:0007669"/>
    <property type="project" value="InterPro"/>
</dbReference>
<name>A0A347W454_9HELI</name>
<dbReference type="InterPro" id="IPR027417">
    <property type="entry name" value="P-loop_NTPase"/>
</dbReference>
<dbReference type="PROSITE" id="PS50893">
    <property type="entry name" value="ABC_TRANSPORTER_2"/>
    <property type="match status" value="1"/>
</dbReference>
<dbReference type="SMART" id="SM00382">
    <property type="entry name" value="AAA"/>
    <property type="match status" value="1"/>
</dbReference>
<keyword evidence="5" id="KW-0547">Nucleotide-binding</keyword>
<evidence type="ECO:0000259" key="8">
    <source>
        <dbReference type="PROSITE" id="PS50893"/>
    </source>
</evidence>
<dbReference type="Pfam" id="PF00005">
    <property type="entry name" value="ABC_tran"/>
    <property type="match status" value="1"/>
</dbReference>
<dbReference type="EMBL" id="QBIU01000001">
    <property type="protein sequence ID" value="MWV69697.1"/>
    <property type="molecule type" value="Genomic_DNA"/>
</dbReference>
<dbReference type="AlphaFoldDB" id="A0A347W454"/>
<dbReference type="PROSITE" id="PS00211">
    <property type="entry name" value="ABC_TRANSPORTER_1"/>
    <property type="match status" value="1"/>
</dbReference>
<keyword evidence="4" id="KW-1003">Cell membrane</keyword>
<keyword evidence="6 10" id="KW-0067">ATP-binding</keyword>
<evidence type="ECO:0000256" key="5">
    <source>
        <dbReference type="ARBA" id="ARBA00022741"/>
    </source>
</evidence>
<dbReference type="PIRSF" id="PIRSF039085">
    <property type="entry name" value="ABC_ATPase_HisP"/>
    <property type="match status" value="1"/>
</dbReference>
<feature type="domain" description="ABC transporter" evidence="8">
    <location>
        <begin position="2"/>
        <end position="237"/>
    </location>
</feature>
<dbReference type="PANTHER" id="PTHR43166:SF35">
    <property type="entry name" value="L-CYSTINE IMPORT ATP-BINDING PROTEIN TCYN"/>
    <property type="match status" value="1"/>
</dbReference>
<protein>
    <submittedName>
        <fullName evidence="9">ATP-binding cassette domain-containing protein</fullName>
    </submittedName>
    <submittedName>
        <fullName evidence="10">Amino acid ABC transporter ATP-binding protein</fullName>
    </submittedName>
</protein>
<dbReference type="InterPro" id="IPR017871">
    <property type="entry name" value="ABC_transporter-like_CS"/>
</dbReference>
<dbReference type="Gene3D" id="3.40.50.300">
    <property type="entry name" value="P-loop containing nucleotide triphosphate hydrolases"/>
    <property type="match status" value="1"/>
</dbReference>
<organism evidence="10 11">
    <name type="scientific">Helicobacter saguini</name>
    <dbReference type="NCBI Taxonomy" id="1548018"/>
    <lineage>
        <taxon>Bacteria</taxon>
        <taxon>Pseudomonadati</taxon>
        <taxon>Campylobacterota</taxon>
        <taxon>Epsilonproteobacteria</taxon>
        <taxon>Campylobacterales</taxon>
        <taxon>Helicobacteraceae</taxon>
        <taxon>Helicobacter</taxon>
    </lineage>
</organism>
<sequence>MIEIRDLNMSFGKKQILKNINLDVGRGEIIAIIGPSGAGKSSLLRTINLLETPQSGTIKLENMKLNYAKFTKFEALNLRRKSAMVFQSHNLFINKNCLQNVTEALKVVQKMDSKAAESAAFAALEKVGMASRALSYTHELSGGQAQRVGIARALALNLPIMLFDEPTSALDPELVSEVLETIREIKGKTMLIVTHELNFARAIADKIVFMDAGEILQISPPREFFGLESSFLESNNAEINLQDSNKEDSRILDSKQLRIKQFLSKMQDYKKYV</sequence>
<dbReference type="InterPro" id="IPR030679">
    <property type="entry name" value="ABC_ATPase_HisP-typ"/>
</dbReference>
<evidence type="ECO:0000313" key="11">
    <source>
        <dbReference type="Proteomes" id="UP000029714"/>
    </source>
</evidence>
<evidence type="ECO:0000256" key="1">
    <source>
        <dbReference type="ARBA" id="ARBA00004202"/>
    </source>
</evidence>
<evidence type="ECO:0000313" key="10">
    <source>
        <dbReference type="EMBL" id="TLD95546.1"/>
    </source>
</evidence>
<evidence type="ECO:0000313" key="9">
    <source>
        <dbReference type="EMBL" id="MWV69697.1"/>
    </source>
</evidence>
<dbReference type="Proteomes" id="UP000477070">
    <property type="component" value="Unassembled WGS sequence"/>
</dbReference>
<dbReference type="OrthoDB" id="9814623at2"/>
<evidence type="ECO:0000256" key="7">
    <source>
        <dbReference type="ARBA" id="ARBA00023136"/>
    </source>
</evidence>
<comment type="subcellular location">
    <subcellularLocation>
        <location evidence="1">Cell membrane</location>
        <topology evidence="1">Peripheral membrane protein</topology>
    </subcellularLocation>
</comment>
<evidence type="ECO:0000256" key="4">
    <source>
        <dbReference type="ARBA" id="ARBA00022475"/>
    </source>
</evidence>
<dbReference type="InterPro" id="IPR003593">
    <property type="entry name" value="AAA+_ATPase"/>
</dbReference>
<evidence type="ECO:0000313" key="12">
    <source>
        <dbReference type="Proteomes" id="UP000477070"/>
    </source>
</evidence>
<dbReference type="SUPFAM" id="SSF52540">
    <property type="entry name" value="P-loop containing nucleoside triphosphate hydrolases"/>
    <property type="match status" value="1"/>
</dbReference>
<accession>A0A347W454</accession>
<comment type="caution">
    <text evidence="10">The sequence shown here is derived from an EMBL/GenBank/DDBJ whole genome shotgun (WGS) entry which is preliminary data.</text>
</comment>
<comment type="similarity">
    <text evidence="2">Belongs to the ABC transporter superfamily.</text>
</comment>
<reference evidence="10" key="3">
    <citation type="submission" date="2018-04" db="EMBL/GenBank/DDBJ databases">
        <authorList>
            <person name="Sheh A."/>
            <person name="Shen Z."/>
            <person name="Mannion A.J."/>
            <person name="Fox J.G."/>
        </authorList>
    </citation>
    <scope>NUCLEOTIDE SEQUENCE</scope>
    <source>
        <strain evidence="10">MIT 97-6194</strain>
    </source>
</reference>
<dbReference type="GO" id="GO:0016887">
    <property type="term" value="F:ATP hydrolysis activity"/>
    <property type="evidence" value="ECO:0007669"/>
    <property type="project" value="InterPro"/>
</dbReference>
<dbReference type="InterPro" id="IPR003439">
    <property type="entry name" value="ABC_transporter-like_ATP-bd"/>
</dbReference>
<keyword evidence="11" id="KW-1185">Reference proteome</keyword>
<proteinExistence type="inferred from homology"/>
<dbReference type="GO" id="GO:0005524">
    <property type="term" value="F:ATP binding"/>
    <property type="evidence" value="ECO:0007669"/>
    <property type="project" value="UniProtKB-KW"/>
</dbReference>
<dbReference type="Proteomes" id="UP000029714">
    <property type="component" value="Unassembled WGS sequence"/>
</dbReference>
<reference evidence="9 12" key="4">
    <citation type="submission" date="2019-12" db="EMBL/GenBank/DDBJ databases">
        <title>Multi-Generational Helicobacter saguini Isolates.</title>
        <authorList>
            <person name="Mannion A."/>
            <person name="Shen Z."/>
            <person name="Fox J.G."/>
        </authorList>
    </citation>
    <scope>NUCLEOTIDE SEQUENCE [LARGE SCALE GENOMIC DNA]</scope>
    <source>
        <strain evidence="9">16-048</strain>
        <strain evidence="12">16-048 (F4)</strain>
    </source>
</reference>
<keyword evidence="7" id="KW-0472">Membrane</keyword>
<dbReference type="EMBL" id="JRMP02000002">
    <property type="protein sequence ID" value="TLD95546.1"/>
    <property type="molecule type" value="Genomic_DNA"/>
</dbReference>
<gene>
    <name evidence="9" type="ORF">DCO61_06730</name>
    <name evidence="10" type="ORF">LS64_001415</name>
</gene>
<keyword evidence="3" id="KW-0813">Transport</keyword>
<evidence type="ECO:0000256" key="6">
    <source>
        <dbReference type="ARBA" id="ARBA00022840"/>
    </source>
</evidence>
<dbReference type="PANTHER" id="PTHR43166">
    <property type="entry name" value="AMINO ACID IMPORT ATP-BINDING PROTEIN"/>
    <property type="match status" value="1"/>
</dbReference>
<evidence type="ECO:0000256" key="3">
    <source>
        <dbReference type="ARBA" id="ARBA00022448"/>
    </source>
</evidence>
<reference evidence="10 11" key="2">
    <citation type="journal article" date="2016" name="Infect. Immun.">
        <title>Helicobacter saguini, a Novel Helicobacter Isolated from Cotton-Top Tamarins with Ulcerative Colitis, Has Proinflammatory Properties and Induces Typhlocolitis and Dysplasia in Gnotobiotic IL-10-/- Mice.</title>
        <authorList>
            <person name="Shen Z."/>
            <person name="Mannion A."/>
            <person name="Whary M.T."/>
            <person name="Muthupalani S."/>
            <person name="Sheh A."/>
            <person name="Feng Y."/>
            <person name="Gong G."/>
            <person name="Vandamme P."/>
            <person name="Holcombe H.R."/>
            <person name="Paster B.J."/>
            <person name="Fox J.G."/>
        </authorList>
    </citation>
    <scope>NUCLEOTIDE SEQUENCE [LARGE SCALE GENOMIC DNA]</scope>
    <source>
        <strain evidence="10 11">MIT 97-6194</strain>
    </source>
</reference>
<dbReference type="InterPro" id="IPR050086">
    <property type="entry name" value="MetN_ABC_transporter-like"/>
</dbReference>
<reference evidence="10 11" key="1">
    <citation type="journal article" date="2014" name="Genome Announc.">
        <title>Draft genome sequences of eight enterohepatic helicobacter species isolated from both laboratory and wild rodents.</title>
        <authorList>
            <person name="Sheh A."/>
            <person name="Shen Z."/>
            <person name="Fox J.G."/>
        </authorList>
    </citation>
    <scope>NUCLEOTIDE SEQUENCE [LARGE SCALE GENOMIC DNA]</scope>
    <source>
        <strain evidence="10 11">MIT 97-6194</strain>
    </source>
</reference>
<dbReference type="RefSeq" id="WP_118949245.1">
    <property type="nucleotide sequence ID" value="NZ_JRMP02000002.1"/>
</dbReference>